<dbReference type="AlphaFoldDB" id="A0A933SD37"/>
<evidence type="ECO:0000313" key="2">
    <source>
        <dbReference type="Proteomes" id="UP000696931"/>
    </source>
</evidence>
<dbReference type="Proteomes" id="UP000696931">
    <property type="component" value="Unassembled WGS sequence"/>
</dbReference>
<accession>A0A933SD37</accession>
<dbReference type="EMBL" id="JACRIW010000055">
    <property type="protein sequence ID" value="MBI5169485.1"/>
    <property type="molecule type" value="Genomic_DNA"/>
</dbReference>
<evidence type="ECO:0000313" key="1">
    <source>
        <dbReference type="EMBL" id="MBI5169485.1"/>
    </source>
</evidence>
<name>A0A933SD37_UNCEI</name>
<comment type="caution">
    <text evidence="1">The sequence shown here is derived from an EMBL/GenBank/DDBJ whole genome shotgun (WGS) entry which is preliminary data.</text>
</comment>
<protein>
    <submittedName>
        <fullName evidence="1">Uncharacterized protein</fullName>
    </submittedName>
</protein>
<organism evidence="1 2">
    <name type="scientific">Eiseniibacteriota bacterium</name>
    <dbReference type="NCBI Taxonomy" id="2212470"/>
    <lineage>
        <taxon>Bacteria</taxon>
        <taxon>Candidatus Eiseniibacteriota</taxon>
    </lineage>
</organism>
<gene>
    <name evidence="1" type="ORF">HZA61_08360</name>
</gene>
<proteinExistence type="predicted"/>
<reference evidence="1" key="1">
    <citation type="submission" date="2020-07" db="EMBL/GenBank/DDBJ databases">
        <title>Huge and variable diversity of episymbiotic CPR bacteria and DPANN archaea in groundwater ecosystems.</title>
        <authorList>
            <person name="He C.Y."/>
            <person name="Keren R."/>
            <person name="Whittaker M."/>
            <person name="Farag I.F."/>
            <person name="Doudna J."/>
            <person name="Cate J.H.D."/>
            <person name="Banfield J.F."/>
        </authorList>
    </citation>
    <scope>NUCLEOTIDE SEQUENCE</scope>
    <source>
        <strain evidence="1">NC_groundwater_1813_Pr3_B-0.1um_71_17</strain>
    </source>
</reference>
<sequence length="159" mass="17496">MSTRDPLEPPRTPQSTGFRRLFVLLAACVLLLVAAVVTRDRFRPVPPAPPEDPLVGVDDPITRSLRMTDVDSTAIKQRWVEEIPNLDVSMLDPTQLETFVRFANAEQCTCGCGFTLAACRAYDATCDASGPRVEALRDSVAKGLVKLRKGLRERPSATR</sequence>